<dbReference type="PROSITE" id="PS50146">
    <property type="entry name" value="DAGK"/>
    <property type="match status" value="1"/>
</dbReference>
<dbReference type="InterPro" id="IPR005218">
    <property type="entry name" value="Diacylglycerol/lipid_kinase"/>
</dbReference>
<dbReference type="NCBIfam" id="TIGR00147">
    <property type="entry name" value="YegS/Rv2252/BmrU family lipid kinase"/>
    <property type="match status" value="1"/>
</dbReference>
<dbReference type="Proteomes" id="UP000274661">
    <property type="component" value="Unassembled WGS sequence"/>
</dbReference>
<dbReference type="SMART" id="SM00046">
    <property type="entry name" value="DAGKc"/>
    <property type="match status" value="1"/>
</dbReference>
<reference evidence="2 3" key="1">
    <citation type="submission" date="2018-12" db="EMBL/GenBank/DDBJ databases">
        <title>Sphingomonas sp. HMF7854 Genome sequencing and assembly.</title>
        <authorList>
            <person name="Cha I."/>
            <person name="Kang H."/>
            <person name="Kim H."/>
            <person name="Kang J."/>
            <person name="Joh K."/>
        </authorList>
    </citation>
    <scope>NUCLEOTIDE SEQUENCE [LARGE SCALE GENOMIC DNA]</scope>
    <source>
        <strain evidence="2 3">HMF7854</strain>
    </source>
</reference>
<dbReference type="Pfam" id="PF00781">
    <property type="entry name" value="DAGK_cat"/>
    <property type="match status" value="1"/>
</dbReference>
<dbReference type="InterPro" id="IPR016064">
    <property type="entry name" value="NAD/diacylglycerol_kinase_sf"/>
</dbReference>
<dbReference type="InterPro" id="IPR017438">
    <property type="entry name" value="ATP-NAD_kinase_N"/>
</dbReference>
<proteinExistence type="predicted"/>
<dbReference type="InterPro" id="IPR004363">
    <property type="entry name" value="Methylgl_synth"/>
</dbReference>
<comment type="caution">
    <text evidence="2">The sequence shown here is derived from an EMBL/GenBank/DDBJ whole genome shotgun (WGS) entry which is preliminary data.</text>
</comment>
<dbReference type="OrthoDB" id="142078at2"/>
<dbReference type="EMBL" id="RWJF01000001">
    <property type="protein sequence ID" value="RST30364.1"/>
    <property type="molecule type" value="Genomic_DNA"/>
</dbReference>
<keyword evidence="2" id="KW-0808">Transferase</keyword>
<dbReference type="Gene3D" id="2.60.200.40">
    <property type="match status" value="1"/>
</dbReference>
<dbReference type="GO" id="GO:0008929">
    <property type="term" value="F:methylglyoxal synthase activity"/>
    <property type="evidence" value="ECO:0007669"/>
    <property type="project" value="InterPro"/>
</dbReference>
<dbReference type="InterPro" id="IPR045540">
    <property type="entry name" value="YegS/DAGK_C"/>
</dbReference>
<evidence type="ECO:0000313" key="2">
    <source>
        <dbReference type="EMBL" id="RST30364.1"/>
    </source>
</evidence>
<feature type="domain" description="DAGKc" evidence="1">
    <location>
        <begin position="4"/>
        <end position="133"/>
    </location>
</feature>
<dbReference type="GO" id="GO:0008654">
    <property type="term" value="P:phospholipid biosynthetic process"/>
    <property type="evidence" value="ECO:0007669"/>
    <property type="project" value="InterPro"/>
</dbReference>
<evidence type="ECO:0000259" key="1">
    <source>
        <dbReference type="PROSITE" id="PS50146"/>
    </source>
</evidence>
<keyword evidence="3" id="KW-1185">Reference proteome</keyword>
<dbReference type="RefSeq" id="WP_126718196.1">
    <property type="nucleotide sequence ID" value="NZ_RWJF01000001.1"/>
</dbReference>
<dbReference type="AlphaFoldDB" id="A0A429V8W0"/>
<dbReference type="GO" id="GO:0005829">
    <property type="term" value="C:cytosol"/>
    <property type="evidence" value="ECO:0007669"/>
    <property type="project" value="TreeGrafter"/>
</dbReference>
<dbReference type="Gene3D" id="3.40.50.10330">
    <property type="entry name" value="Probable inorganic polyphosphate/atp-NAD kinase, domain 1"/>
    <property type="match status" value="1"/>
</dbReference>
<keyword evidence="2" id="KW-0418">Kinase</keyword>
<dbReference type="GO" id="GO:0019242">
    <property type="term" value="P:methylglyoxal biosynthetic process"/>
    <property type="evidence" value="ECO:0007669"/>
    <property type="project" value="InterPro"/>
</dbReference>
<protein>
    <submittedName>
        <fullName evidence="2">YegS/Rv2252/BmrU family lipid kinase</fullName>
    </submittedName>
</protein>
<dbReference type="PANTHER" id="PTHR30492:SF0">
    <property type="entry name" value="METHYLGLYOXAL SYNTHASE"/>
    <property type="match status" value="1"/>
</dbReference>
<accession>A0A429V8W0</accession>
<dbReference type="Pfam" id="PF19279">
    <property type="entry name" value="YegS_C"/>
    <property type="match status" value="1"/>
</dbReference>
<name>A0A429V8W0_9SPHN</name>
<dbReference type="GO" id="GO:0005524">
    <property type="term" value="F:ATP binding"/>
    <property type="evidence" value="ECO:0007669"/>
    <property type="project" value="InterPro"/>
</dbReference>
<dbReference type="GO" id="GO:0016301">
    <property type="term" value="F:kinase activity"/>
    <property type="evidence" value="ECO:0007669"/>
    <property type="project" value="UniProtKB-KW"/>
</dbReference>
<evidence type="ECO:0000313" key="3">
    <source>
        <dbReference type="Proteomes" id="UP000274661"/>
    </source>
</evidence>
<gene>
    <name evidence="2" type="ORF">HMF7854_05655</name>
</gene>
<dbReference type="PANTHER" id="PTHR30492">
    <property type="entry name" value="METHYLGLYOXAL SYNTHASE"/>
    <property type="match status" value="1"/>
</dbReference>
<dbReference type="InterPro" id="IPR001206">
    <property type="entry name" value="Diacylglycerol_kinase_cat_dom"/>
</dbReference>
<dbReference type="SUPFAM" id="SSF111331">
    <property type="entry name" value="NAD kinase/diacylglycerol kinase-like"/>
    <property type="match status" value="1"/>
</dbReference>
<organism evidence="2 3">
    <name type="scientific">Sphingomonas ginkgonis</name>
    <dbReference type="NCBI Taxonomy" id="2315330"/>
    <lineage>
        <taxon>Bacteria</taxon>
        <taxon>Pseudomonadati</taxon>
        <taxon>Pseudomonadota</taxon>
        <taxon>Alphaproteobacteria</taxon>
        <taxon>Sphingomonadales</taxon>
        <taxon>Sphingomonadaceae</taxon>
        <taxon>Sphingomonas</taxon>
    </lineage>
</organism>
<sequence>MTHTLPRRAVLIVNAASRRGADAFEEARSRLVEAGIELTAAEAVSDPEQIDGKVIAAIETGAEMVILGGGDGTLSENIDHFVGKDSIFALLPLGTANSFARTMGIPLDLPGAVAVIHDGAPRKIDLGQIEDDYFLNNAALGLAPKVAETVPHGLKRSLGRLGYLLWAGWSAASFRAFRLVVEDGSQRHRLWATEVRIANGRFHGGVELIDSASVESGEIVVQAVEGRSLVGLGINYAASALRHRSRRQTVREFHGRELRITTRPRLKVSIDGELGPETPFTARVAAAAVTIAAPRG</sequence>